<sequence length="183" mass="20157">MAPTTFKITTAPPNSITRRFTSPTSTPSWSELETRIRSLFRISPLASIGLTYIDEDGDTITVSSDAELQEIYEAQQLQAERDEESRQRLKELQENFNNRNEITGDQESIVSSLGGTGSRREGASESEAAENISGRAENSDFAGAMINSGNKLTKKFGLVISHEPGNKKDDEVENEEIPGCLQQ</sequence>
<evidence type="ECO:0000313" key="2">
    <source>
        <dbReference type="Proteomes" id="UP000789525"/>
    </source>
</evidence>
<proteinExistence type="predicted"/>
<comment type="caution">
    <text evidence="1">The sequence shown here is derived from an EMBL/GenBank/DDBJ whole genome shotgun (WGS) entry which is preliminary data.</text>
</comment>
<evidence type="ECO:0000313" key="1">
    <source>
        <dbReference type="EMBL" id="CAG8459779.1"/>
    </source>
</evidence>
<gene>
    <name evidence="1" type="ORF">ACOLOM_LOCUS1123</name>
</gene>
<reference evidence="1" key="1">
    <citation type="submission" date="2021-06" db="EMBL/GenBank/DDBJ databases">
        <authorList>
            <person name="Kallberg Y."/>
            <person name="Tangrot J."/>
            <person name="Rosling A."/>
        </authorList>
    </citation>
    <scope>NUCLEOTIDE SEQUENCE</scope>
    <source>
        <strain evidence="1">CL356</strain>
    </source>
</reference>
<organism evidence="1 2">
    <name type="scientific">Acaulospora colombiana</name>
    <dbReference type="NCBI Taxonomy" id="27376"/>
    <lineage>
        <taxon>Eukaryota</taxon>
        <taxon>Fungi</taxon>
        <taxon>Fungi incertae sedis</taxon>
        <taxon>Mucoromycota</taxon>
        <taxon>Glomeromycotina</taxon>
        <taxon>Glomeromycetes</taxon>
        <taxon>Diversisporales</taxon>
        <taxon>Acaulosporaceae</taxon>
        <taxon>Acaulospora</taxon>
    </lineage>
</organism>
<keyword evidence="2" id="KW-1185">Reference proteome</keyword>
<dbReference type="Proteomes" id="UP000789525">
    <property type="component" value="Unassembled WGS sequence"/>
</dbReference>
<protein>
    <submittedName>
        <fullName evidence="1">11905_t:CDS:1</fullName>
    </submittedName>
</protein>
<name>A0ACA9K9C4_9GLOM</name>
<accession>A0ACA9K9C4</accession>
<dbReference type="EMBL" id="CAJVPT010001272">
    <property type="protein sequence ID" value="CAG8459779.1"/>
    <property type="molecule type" value="Genomic_DNA"/>
</dbReference>